<comment type="caution">
    <text evidence="1">The sequence shown here is derived from an EMBL/GenBank/DDBJ whole genome shotgun (WGS) entry which is preliminary data.</text>
</comment>
<dbReference type="SUPFAM" id="SSF56300">
    <property type="entry name" value="Metallo-dependent phosphatases"/>
    <property type="match status" value="1"/>
</dbReference>
<gene>
    <name evidence="1" type="ORF">OINT_2001045</name>
</gene>
<evidence type="ECO:0000313" key="2">
    <source>
        <dbReference type="Proteomes" id="UP000004386"/>
    </source>
</evidence>
<dbReference type="EMBL" id="ACQA01000002">
    <property type="protein sequence ID" value="EEQ93856.1"/>
    <property type="molecule type" value="Genomic_DNA"/>
</dbReference>
<accession>C4WNA1</accession>
<proteinExistence type="predicted"/>
<dbReference type="AlphaFoldDB" id="C4WNA1"/>
<organism evidence="1 2">
    <name type="scientific">Brucella intermedia LMG 3301</name>
    <dbReference type="NCBI Taxonomy" id="641118"/>
    <lineage>
        <taxon>Bacteria</taxon>
        <taxon>Pseudomonadati</taxon>
        <taxon>Pseudomonadota</taxon>
        <taxon>Alphaproteobacteria</taxon>
        <taxon>Hyphomicrobiales</taxon>
        <taxon>Brucellaceae</taxon>
        <taxon>Brucella/Ochrobactrum group</taxon>
        <taxon>Brucella</taxon>
    </lineage>
</organism>
<name>C4WNA1_9HYPH</name>
<reference evidence="1 2" key="1">
    <citation type="submission" date="2009-05" db="EMBL/GenBank/DDBJ databases">
        <authorList>
            <person name="Setubal J.C."/>
            <person name="Boyle S."/>
            <person name="Crasta O.R."/>
            <person name="Gillespie J.J."/>
            <person name="Kenyon R.W."/>
            <person name="Lu J."/>
            <person name="Mane S."/>
            <person name="Nagrani S."/>
            <person name="Shallom J.M."/>
            <person name="Shallom S."/>
            <person name="Shukla M."/>
            <person name="Snyder E.E."/>
            <person name="Sobral B.W."/>
            <person name="Wattam A.R."/>
            <person name="Will R."/>
            <person name="Williams K."/>
            <person name="Yoo H."/>
            <person name="Munk C."/>
            <person name="Tapia R."/>
            <person name="Green L."/>
            <person name="Rogers Y."/>
            <person name="Detter J.C."/>
            <person name="Bruce D."/>
            <person name="Brettin T.S."/>
            <person name="Tsolis R."/>
        </authorList>
    </citation>
    <scope>NUCLEOTIDE SEQUENCE [LARGE SCALE GENOMIC DNA]</scope>
    <source>
        <strain evidence="1 2">LMG 3301</strain>
    </source>
</reference>
<protein>
    <submittedName>
        <fullName evidence="1">p044</fullName>
    </submittedName>
</protein>
<sequence>MTSHLEAHFLFTIGRPIRAASRLPNQTRGDCMSHDRQGAGARLSHEELLRRAEAYREHGTLVKAAAALGIKKSAFHDSIKRAAEIGLLGPSPTLPGYAIKSLTETPNGTYVRQTKEAGPVYEPTAGLAVKGKTTLVNAEGRVITQHIMERADDKARAEAMSAALQGFKDELPQAKPVLPPTHTAGDLLNQYTITDHHLGALAWNEETGAGDYDLRIGEQLILDWFAAAIAQSPNAKRAVFAQLGDFLHYDSFKSLTPEHGHLLDSDSRYPKMVRAAIRIIRTVVRMLLEKHEQVDVIMCDANHDPAGEVWLRESFAAFYEDEPRVNFDTNPGTYSVIEHGDVSLFYHHGHRRGTKNVDSIMVGKYREIYGRTKYSYAHTGHRHADELRTTDLMKVEQHETLAAPDAYGSNWLSGRSAKVITYHKNYGEDGRVILSAARVMGAARMPMAANDNKPSRAAA</sequence>
<dbReference type="Proteomes" id="UP000004386">
    <property type="component" value="Unassembled WGS sequence"/>
</dbReference>
<dbReference type="InterPro" id="IPR029052">
    <property type="entry name" value="Metallo-depent_PP-like"/>
</dbReference>
<dbReference type="HOGENOM" id="CLU_055581_0_0_5"/>
<evidence type="ECO:0000313" key="1">
    <source>
        <dbReference type="EMBL" id="EEQ93856.1"/>
    </source>
</evidence>